<dbReference type="STRING" id="1238182.C882_0261"/>
<dbReference type="AlphaFoldDB" id="K9HMQ8"/>
<dbReference type="Pfam" id="PF00892">
    <property type="entry name" value="EamA"/>
    <property type="match status" value="2"/>
</dbReference>
<comment type="similarity">
    <text evidence="2">Belongs to the EamA transporter family.</text>
</comment>
<dbReference type="InterPro" id="IPR050638">
    <property type="entry name" value="AA-Vitamin_Transporters"/>
</dbReference>
<feature type="transmembrane region" description="Helical" evidence="6">
    <location>
        <begin position="27"/>
        <end position="47"/>
    </location>
</feature>
<reference evidence="8 9" key="1">
    <citation type="journal article" date="2013" name="Genome Announc.">
        <title>Draft Genome Sequence of an Alphaproteobacterium, Caenispirillum salinarum AK4(T), Isolated from a Solar Saltern.</title>
        <authorList>
            <person name="Khatri I."/>
            <person name="Singh A."/>
            <person name="Korpole S."/>
            <person name="Pinnaka A.K."/>
            <person name="Subramanian S."/>
        </authorList>
    </citation>
    <scope>NUCLEOTIDE SEQUENCE [LARGE SCALE GENOMIC DNA]</scope>
    <source>
        <strain evidence="8 9">AK4</strain>
    </source>
</reference>
<dbReference type="PANTHER" id="PTHR32322:SF2">
    <property type="entry name" value="EAMA DOMAIN-CONTAINING PROTEIN"/>
    <property type="match status" value="1"/>
</dbReference>
<evidence type="ECO:0000256" key="1">
    <source>
        <dbReference type="ARBA" id="ARBA00004141"/>
    </source>
</evidence>
<name>K9HMQ8_9PROT</name>
<comment type="subcellular location">
    <subcellularLocation>
        <location evidence="1">Membrane</location>
        <topology evidence="1">Multi-pass membrane protein</topology>
    </subcellularLocation>
</comment>
<evidence type="ECO:0000256" key="6">
    <source>
        <dbReference type="SAM" id="Phobius"/>
    </source>
</evidence>
<comment type="caution">
    <text evidence="8">The sequence shown here is derived from an EMBL/GenBank/DDBJ whole genome shotgun (WGS) entry which is preliminary data.</text>
</comment>
<dbReference type="PATRIC" id="fig|1238182.3.peg.2476"/>
<dbReference type="GO" id="GO:0016020">
    <property type="term" value="C:membrane"/>
    <property type="evidence" value="ECO:0007669"/>
    <property type="project" value="UniProtKB-SubCell"/>
</dbReference>
<dbReference type="eggNOG" id="COG0697">
    <property type="taxonomic scope" value="Bacteria"/>
</dbReference>
<feature type="transmembrane region" description="Helical" evidence="6">
    <location>
        <begin position="268"/>
        <end position="287"/>
    </location>
</feature>
<dbReference type="EMBL" id="ANHY01000011">
    <property type="protein sequence ID" value="EKV29831.1"/>
    <property type="molecule type" value="Genomic_DNA"/>
</dbReference>
<protein>
    <submittedName>
        <fullName evidence="8">Permease of the drug/metabolite transporter (DMT) superfamily</fullName>
    </submittedName>
</protein>
<evidence type="ECO:0000259" key="7">
    <source>
        <dbReference type="Pfam" id="PF00892"/>
    </source>
</evidence>
<proteinExistence type="inferred from homology"/>
<dbReference type="InterPro" id="IPR000620">
    <property type="entry name" value="EamA_dom"/>
</dbReference>
<organism evidence="8 9">
    <name type="scientific">Caenispirillum salinarum AK4</name>
    <dbReference type="NCBI Taxonomy" id="1238182"/>
    <lineage>
        <taxon>Bacteria</taxon>
        <taxon>Pseudomonadati</taxon>
        <taxon>Pseudomonadota</taxon>
        <taxon>Alphaproteobacteria</taxon>
        <taxon>Rhodospirillales</taxon>
        <taxon>Novispirillaceae</taxon>
        <taxon>Caenispirillum</taxon>
    </lineage>
</organism>
<keyword evidence="9" id="KW-1185">Reference proteome</keyword>
<feature type="domain" description="EamA" evidence="7">
    <location>
        <begin position="32"/>
        <end position="158"/>
    </location>
</feature>
<evidence type="ECO:0000256" key="3">
    <source>
        <dbReference type="ARBA" id="ARBA00022692"/>
    </source>
</evidence>
<dbReference type="RefSeq" id="WP_009540921.1">
    <property type="nucleotide sequence ID" value="NZ_ANHY01000011.1"/>
</dbReference>
<evidence type="ECO:0000313" key="8">
    <source>
        <dbReference type="EMBL" id="EKV29831.1"/>
    </source>
</evidence>
<evidence type="ECO:0000256" key="5">
    <source>
        <dbReference type="ARBA" id="ARBA00023136"/>
    </source>
</evidence>
<sequence>MPEDRSRPAPDTAASASTPARRAFVRVMPGLFVLLWSTGFIGAKFGLPYVEPFTFLAVRFLLALVLLAPLAWAARAAWPKSPAALGHQAVTGTLVHAVYLGGVFWAIDHGLSAGVAALIVGLQPLLTAVAVGPLLGERVSARQWLGLVLGLTGVAMVVGEKLGFAGTAGLAGLEPIALTGAVLALLGITAGTLYQKRFGGSTDLRAATFVQYAAAAVVMGVASLALETGEIQWTGEFVFALGWLTLVLSLGAISLLMTLIRLGEAARVASLFYLVPPVTAVTAWALFGETLGALALAGMAVAVVGVALVVARRS</sequence>
<evidence type="ECO:0000256" key="2">
    <source>
        <dbReference type="ARBA" id="ARBA00007362"/>
    </source>
</evidence>
<feature type="transmembrane region" description="Helical" evidence="6">
    <location>
        <begin position="293"/>
        <end position="311"/>
    </location>
</feature>
<feature type="transmembrane region" description="Helical" evidence="6">
    <location>
        <begin position="176"/>
        <end position="194"/>
    </location>
</feature>
<feature type="domain" description="EamA" evidence="7">
    <location>
        <begin position="178"/>
        <end position="310"/>
    </location>
</feature>
<evidence type="ECO:0000256" key="4">
    <source>
        <dbReference type="ARBA" id="ARBA00022989"/>
    </source>
</evidence>
<feature type="transmembrane region" description="Helical" evidence="6">
    <location>
        <begin position="113"/>
        <end position="132"/>
    </location>
</feature>
<dbReference type="SUPFAM" id="SSF103481">
    <property type="entry name" value="Multidrug resistance efflux transporter EmrE"/>
    <property type="match status" value="2"/>
</dbReference>
<keyword evidence="5 6" id="KW-0472">Membrane</keyword>
<feature type="transmembrane region" description="Helical" evidence="6">
    <location>
        <begin position="53"/>
        <end position="73"/>
    </location>
</feature>
<keyword evidence="3 6" id="KW-0812">Transmembrane</keyword>
<accession>K9HMQ8</accession>
<feature type="transmembrane region" description="Helical" evidence="6">
    <location>
        <begin position="237"/>
        <end position="256"/>
    </location>
</feature>
<evidence type="ECO:0000313" key="9">
    <source>
        <dbReference type="Proteomes" id="UP000009881"/>
    </source>
</evidence>
<dbReference type="PANTHER" id="PTHR32322">
    <property type="entry name" value="INNER MEMBRANE TRANSPORTER"/>
    <property type="match status" value="1"/>
</dbReference>
<keyword evidence="4 6" id="KW-1133">Transmembrane helix</keyword>
<feature type="transmembrane region" description="Helical" evidence="6">
    <location>
        <begin position="85"/>
        <end position="107"/>
    </location>
</feature>
<dbReference type="InterPro" id="IPR037185">
    <property type="entry name" value="EmrE-like"/>
</dbReference>
<feature type="transmembrane region" description="Helical" evidence="6">
    <location>
        <begin position="144"/>
        <end position="164"/>
    </location>
</feature>
<dbReference type="Proteomes" id="UP000009881">
    <property type="component" value="Unassembled WGS sequence"/>
</dbReference>
<feature type="transmembrane region" description="Helical" evidence="6">
    <location>
        <begin position="206"/>
        <end position="225"/>
    </location>
</feature>
<gene>
    <name evidence="8" type="ORF">C882_0261</name>
</gene>